<dbReference type="PROSITE" id="PS51257">
    <property type="entry name" value="PROKAR_LIPOPROTEIN"/>
    <property type="match status" value="1"/>
</dbReference>
<evidence type="ECO:0000256" key="2">
    <source>
        <dbReference type="ARBA" id="ARBA00022737"/>
    </source>
</evidence>
<dbReference type="EMBL" id="JAQMRD010000019">
    <property type="protein sequence ID" value="MDB9224110.1"/>
    <property type="molecule type" value="Genomic_DNA"/>
</dbReference>
<dbReference type="SUPFAM" id="SSF52058">
    <property type="entry name" value="L domain-like"/>
    <property type="match status" value="1"/>
</dbReference>
<evidence type="ECO:0000256" key="3">
    <source>
        <dbReference type="SAM" id="SignalP"/>
    </source>
</evidence>
<keyword evidence="1" id="KW-0433">Leucine-rich repeat</keyword>
<comment type="caution">
    <text evidence="4">The sequence shown here is derived from an EMBL/GenBank/DDBJ whole genome shotgun (WGS) entry which is preliminary data.</text>
</comment>
<proteinExistence type="predicted"/>
<evidence type="ECO:0000256" key="1">
    <source>
        <dbReference type="ARBA" id="ARBA00022614"/>
    </source>
</evidence>
<reference evidence="4" key="1">
    <citation type="submission" date="2023-01" db="EMBL/GenBank/DDBJ databases">
        <title>Human gut microbiome strain richness.</title>
        <authorList>
            <person name="Chen-Liaw A."/>
        </authorList>
    </citation>
    <scope>NUCLEOTIDE SEQUENCE</scope>
    <source>
        <strain evidence="4">RTP21484st1_B7_RTP21484_190118</strain>
    </source>
</reference>
<keyword evidence="2" id="KW-0677">Repeat</keyword>
<dbReference type="PANTHER" id="PTHR47566:SF1">
    <property type="entry name" value="PROTEIN NUD1"/>
    <property type="match status" value="1"/>
</dbReference>
<dbReference type="RefSeq" id="WP_272054662.1">
    <property type="nucleotide sequence ID" value="NZ_JAQMRB010000018.1"/>
</dbReference>
<feature type="chain" id="PRO_5043801166" evidence="3">
    <location>
        <begin position="21"/>
        <end position="306"/>
    </location>
</feature>
<keyword evidence="3" id="KW-0732">Signal</keyword>
<sequence>MKQIYILLIAMYAIAFTACSKDDSSLEDGKEGIITLVHKTDYSDRDPVKMTFITFNKGKIITIDWGDGNVEKIECHRARNSEGYYSNEIQHKYTNSNPYIITIKGRIRDFGCFSKHIISLDISKCPALTSLSCSPLALTSLDVSKNTALTSLNCADNNLTSLDVSGCPALTMLNCGNNNLTSLDVSKNTALTGLWCNFTNLTSLDVSGCPALTKLECRVSNLTSLDVSKNTALTSLDCTFNALTSLDVSGCPALTRLQCNDNNLSASALNKIFNDLPPITYGEISYWNNPGTDTCDKRILDYKGWY</sequence>
<dbReference type="InterPro" id="IPR032675">
    <property type="entry name" value="LRR_dom_sf"/>
</dbReference>
<dbReference type="InterPro" id="IPR052574">
    <property type="entry name" value="CDIRP"/>
</dbReference>
<evidence type="ECO:0000313" key="5">
    <source>
        <dbReference type="Proteomes" id="UP001212263"/>
    </source>
</evidence>
<protein>
    <submittedName>
        <fullName evidence="4">Leucine-rich repeat domain-containing protein</fullName>
    </submittedName>
</protein>
<feature type="signal peptide" evidence="3">
    <location>
        <begin position="1"/>
        <end position="20"/>
    </location>
</feature>
<dbReference type="GO" id="GO:0035591">
    <property type="term" value="F:signaling adaptor activity"/>
    <property type="evidence" value="ECO:0007669"/>
    <property type="project" value="TreeGrafter"/>
</dbReference>
<dbReference type="AlphaFoldDB" id="A0AAW6FKW3"/>
<dbReference type="Pfam" id="PF12799">
    <property type="entry name" value="LRR_4"/>
    <property type="match status" value="1"/>
</dbReference>
<evidence type="ECO:0000313" key="4">
    <source>
        <dbReference type="EMBL" id="MDB9224110.1"/>
    </source>
</evidence>
<dbReference type="PANTHER" id="PTHR47566">
    <property type="match status" value="1"/>
</dbReference>
<organism evidence="4 5">
    <name type="scientific">Odoribacter splanchnicus</name>
    <dbReference type="NCBI Taxonomy" id="28118"/>
    <lineage>
        <taxon>Bacteria</taxon>
        <taxon>Pseudomonadati</taxon>
        <taxon>Bacteroidota</taxon>
        <taxon>Bacteroidia</taxon>
        <taxon>Bacteroidales</taxon>
        <taxon>Odoribacteraceae</taxon>
        <taxon>Odoribacter</taxon>
    </lineage>
</organism>
<dbReference type="Gene3D" id="3.80.10.10">
    <property type="entry name" value="Ribonuclease Inhibitor"/>
    <property type="match status" value="1"/>
</dbReference>
<dbReference type="InterPro" id="IPR025875">
    <property type="entry name" value="Leu-rich_rpt_4"/>
</dbReference>
<name>A0AAW6FKW3_9BACT</name>
<dbReference type="Proteomes" id="UP001212263">
    <property type="component" value="Unassembled WGS sequence"/>
</dbReference>
<gene>
    <name evidence="4" type="ORF">PN645_13980</name>
</gene>
<accession>A0AAW6FKW3</accession>